<dbReference type="RefSeq" id="WP_377961983.1">
    <property type="nucleotide sequence ID" value="NZ_JBHZOL010000023.1"/>
</dbReference>
<dbReference type="Proteomes" id="UP001600165">
    <property type="component" value="Unassembled WGS sequence"/>
</dbReference>
<evidence type="ECO:0000256" key="9">
    <source>
        <dbReference type="ARBA" id="ARBA00022840"/>
    </source>
</evidence>
<dbReference type="SUPFAM" id="SSF47226">
    <property type="entry name" value="Histidine-containing phosphotransfer domain, HPT domain"/>
    <property type="match status" value="1"/>
</dbReference>
<dbReference type="Pfam" id="PF02518">
    <property type="entry name" value="HATPase_c"/>
    <property type="match status" value="1"/>
</dbReference>
<keyword evidence="8" id="KW-0418">Kinase</keyword>
<keyword evidence="5 14" id="KW-0597">Phosphoprotein</keyword>
<dbReference type="InterPro" id="IPR003661">
    <property type="entry name" value="HisK_dim/P_dom"/>
</dbReference>
<dbReference type="Pfam" id="PF00512">
    <property type="entry name" value="HisKA"/>
    <property type="match status" value="1"/>
</dbReference>
<evidence type="ECO:0000259" key="16">
    <source>
        <dbReference type="PROSITE" id="PS50109"/>
    </source>
</evidence>
<evidence type="ECO:0000256" key="2">
    <source>
        <dbReference type="ARBA" id="ARBA00004651"/>
    </source>
</evidence>
<dbReference type="InterPro" id="IPR003594">
    <property type="entry name" value="HATPase_dom"/>
</dbReference>
<dbReference type="SMART" id="SM00388">
    <property type="entry name" value="HisKA"/>
    <property type="match status" value="1"/>
</dbReference>
<keyword evidence="12 15" id="KW-0472">Membrane</keyword>
<dbReference type="SUPFAM" id="SSF55874">
    <property type="entry name" value="ATPase domain of HSP90 chaperone/DNA topoisomerase II/histidine kinase"/>
    <property type="match status" value="1"/>
</dbReference>
<keyword evidence="9" id="KW-0067">ATP-binding</keyword>
<evidence type="ECO:0000256" key="7">
    <source>
        <dbReference type="ARBA" id="ARBA00022741"/>
    </source>
</evidence>
<dbReference type="Pfam" id="PF01627">
    <property type="entry name" value="Hpt"/>
    <property type="match status" value="1"/>
</dbReference>
<keyword evidence="6 15" id="KW-0812">Transmembrane</keyword>
<organism evidence="19 20">
    <name type="scientific">Almyronema epifaneia S1</name>
    <dbReference type="NCBI Taxonomy" id="2991925"/>
    <lineage>
        <taxon>Bacteria</taxon>
        <taxon>Bacillati</taxon>
        <taxon>Cyanobacteriota</taxon>
        <taxon>Cyanophyceae</taxon>
        <taxon>Nodosilineales</taxon>
        <taxon>Nodosilineaceae</taxon>
        <taxon>Almyronema</taxon>
        <taxon>Almyronema epifaneia</taxon>
    </lineage>
</organism>
<evidence type="ECO:0000313" key="20">
    <source>
        <dbReference type="Proteomes" id="UP001600165"/>
    </source>
</evidence>
<dbReference type="EC" id="2.7.13.3" evidence="3"/>
<gene>
    <name evidence="19" type="ORF">ACFVKH_04025</name>
</gene>
<dbReference type="InterPro" id="IPR005467">
    <property type="entry name" value="His_kinase_dom"/>
</dbReference>
<dbReference type="Gene3D" id="3.30.565.10">
    <property type="entry name" value="Histidine kinase-like ATPase, C-terminal domain"/>
    <property type="match status" value="1"/>
</dbReference>
<accession>A0ABW6IBL9</accession>
<dbReference type="PROSITE" id="PS50109">
    <property type="entry name" value="HIS_KIN"/>
    <property type="match status" value="1"/>
</dbReference>
<keyword evidence="4" id="KW-1003">Cell membrane</keyword>
<feature type="domain" description="Histidine kinase" evidence="16">
    <location>
        <begin position="242"/>
        <end position="468"/>
    </location>
</feature>
<feature type="domain" description="Response regulatory" evidence="17">
    <location>
        <begin position="487"/>
        <end position="605"/>
    </location>
</feature>
<dbReference type="SMART" id="SM00387">
    <property type="entry name" value="HATPase_c"/>
    <property type="match status" value="1"/>
</dbReference>
<evidence type="ECO:0000256" key="14">
    <source>
        <dbReference type="PROSITE-ProRule" id="PRU00169"/>
    </source>
</evidence>
<dbReference type="PROSITE" id="PS50110">
    <property type="entry name" value="RESPONSE_REGULATORY"/>
    <property type="match status" value="2"/>
</dbReference>
<evidence type="ECO:0000256" key="1">
    <source>
        <dbReference type="ARBA" id="ARBA00000085"/>
    </source>
</evidence>
<dbReference type="PANTHER" id="PTHR45339">
    <property type="entry name" value="HYBRID SIGNAL TRANSDUCTION HISTIDINE KINASE J"/>
    <property type="match status" value="1"/>
</dbReference>
<proteinExistence type="predicted"/>
<dbReference type="CDD" id="cd00082">
    <property type="entry name" value="HisKA"/>
    <property type="match status" value="1"/>
</dbReference>
<dbReference type="InterPro" id="IPR008207">
    <property type="entry name" value="Sig_transdc_His_kin_Hpt_dom"/>
</dbReference>
<evidence type="ECO:0000256" key="15">
    <source>
        <dbReference type="SAM" id="Phobius"/>
    </source>
</evidence>
<dbReference type="InterPro" id="IPR011006">
    <property type="entry name" value="CheY-like_superfamily"/>
</dbReference>
<dbReference type="InterPro" id="IPR004358">
    <property type="entry name" value="Sig_transdc_His_kin-like_C"/>
</dbReference>
<reference evidence="19 20" key="1">
    <citation type="submission" date="2024-10" db="EMBL/GenBank/DDBJ databases">
        <authorList>
            <person name="Ratan Roy A."/>
            <person name="Morales Sandoval P.H."/>
            <person name="De Los Santos Villalobos S."/>
            <person name="Chakraborty S."/>
            <person name="Mukherjee J."/>
        </authorList>
    </citation>
    <scope>NUCLEOTIDE SEQUENCE [LARGE SCALE GENOMIC DNA]</scope>
    <source>
        <strain evidence="19 20">S1</strain>
    </source>
</reference>
<feature type="modified residue" description="Phosphohistidine" evidence="13">
    <location>
        <position position="831"/>
    </location>
</feature>
<evidence type="ECO:0000256" key="3">
    <source>
        <dbReference type="ARBA" id="ARBA00012438"/>
    </source>
</evidence>
<dbReference type="Gene3D" id="1.20.120.160">
    <property type="entry name" value="HPT domain"/>
    <property type="match status" value="1"/>
</dbReference>
<dbReference type="CDD" id="cd16922">
    <property type="entry name" value="HATPase_EvgS-ArcB-TorS-like"/>
    <property type="match status" value="1"/>
</dbReference>
<dbReference type="SMART" id="SM00448">
    <property type="entry name" value="REC"/>
    <property type="match status" value="2"/>
</dbReference>
<comment type="subcellular location">
    <subcellularLocation>
        <location evidence="2">Cell membrane</location>
        <topology evidence="2">Multi-pass membrane protein</topology>
    </subcellularLocation>
</comment>
<evidence type="ECO:0000313" key="19">
    <source>
        <dbReference type="EMBL" id="MFE4105434.1"/>
    </source>
</evidence>
<dbReference type="EMBL" id="JBHZOL010000023">
    <property type="protein sequence ID" value="MFE4105434.1"/>
    <property type="molecule type" value="Genomic_DNA"/>
</dbReference>
<evidence type="ECO:0000256" key="6">
    <source>
        <dbReference type="ARBA" id="ARBA00022692"/>
    </source>
</evidence>
<dbReference type="CDD" id="cd00088">
    <property type="entry name" value="HPT"/>
    <property type="match status" value="1"/>
</dbReference>
<evidence type="ECO:0000256" key="12">
    <source>
        <dbReference type="ARBA" id="ARBA00023136"/>
    </source>
</evidence>
<dbReference type="Pfam" id="PF00072">
    <property type="entry name" value="Response_reg"/>
    <property type="match status" value="2"/>
</dbReference>
<keyword evidence="20" id="KW-1185">Reference proteome</keyword>
<keyword evidence="11" id="KW-0902">Two-component regulatory system</keyword>
<evidence type="ECO:0000256" key="10">
    <source>
        <dbReference type="ARBA" id="ARBA00022989"/>
    </source>
</evidence>
<dbReference type="CDD" id="cd17546">
    <property type="entry name" value="REC_hyHK_CKI1_RcsC-like"/>
    <property type="match status" value="1"/>
</dbReference>
<feature type="modified residue" description="4-aspartylphosphate" evidence="14">
    <location>
        <position position="681"/>
    </location>
</feature>
<name>A0ABW6IBL9_9CYAN</name>
<dbReference type="Gene3D" id="1.10.287.130">
    <property type="match status" value="1"/>
</dbReference>
<dbReference type="Gene3D" id="3.40.50.2300">
    <property type="match status" value="2"/>
</dbReference>
<dbReference type="SMART" id="SM00073">
    <property type="entry name" value="HPT"/>
    <property type="match status" value="1"/>
</dbReference>
<sequence>MFRLLRYFSLTSLLAFLLTVIALNSFTRRSAIQRLVQFSEEKNIALAQSFANTAWPLYSNFLTNTGQLSQSQLQQADEIQQIRQVLLQQTEGLSVVKIKIFDRQGRTVFSTDESQIGEVRSNSVGVRRALTGEAVTLFDHKEQFAAIQGNISNRQLVSSYIPIRPEGLNSPVVGVFELYTDVTPLFGEVQQAQQQLLWGISSILGGLYIVLYLIVYRGDRILKQNYQAAEAAAIAKDEFLAIMSHEIRTPMNGVIGMTGLLLDTPLNPQQREFTETIRKSGDALLMLINDILDFSKIEAGKLDLENQPFTPTSCIEDALDLIASKAAEKKIELAYLVEPQVPKAIEGDVTRLRQILVNLLSNAVKFTHQGEVTVKVTAKLLTPTPGPKPLYELCFAVRDTGVGIPPDKQHRLFQSFSQVDSSTTRRYGGTGLGLAISKRLCEMMGGRIWVDSEVDRGSTFYFTLVAPAVPVPPSMSLISSADLTGKRVLIVDDNETNRQILAMQVQSWQMVATTAQSGYEAMGLVAHAGPFDIGILDMQMPGIDGLTLAKMLREAPQGQTLPLIMLTSIGYPLVENRDVAARLFVAQLNKPVKQSQLHDAIVRAFTGRAIRHSPSTQPLQLDASMAQRLPLRILIAEDNRVNQQLVLQILAKLGYRADIVGNGLEVLEALQRQTYDVVLMDVHMPEMDGLEATQIICQRFTLAQRPRIIAMTANAMQGDREKCLSAGMNDYVSKPINIPALVEALEQCSPLLTEANPQPLPVVVLPAPQGIDEQALQACLEILGLPDGPQQAQAVLSELVDLYVTSGDELIAALSAAVAAGDIEQVAYNAHTLKSSSASLGAVGLAALCQELEQLNVTTSVSESQVQAIVDQVLREYQQVKVDLQKRCQI</sequence>
<evidence type="ECO:0000259" key="17">
    <source>
        <dbReference type="PROSITE" id="PS50110"/>
    </source>
</evidence>
<keyword evidence="7" id="KW-0547">Nucleotide-binding</keyword>
<evidence type="ECO:0000256" key="4">
    <source>
        <dbReference type="ARBA" id="ARBA00022475"/>
    </source>
</evidence>
<feature type="transmembrane region" description="Helical" evidence="15">
    <location>
        <begin position="196"/>
        <end position="215"/>
    </location>
</feature>
<dbReference type="InterPro" id="IPR001789">
    <property type="entry name" value="Sig_transdc_resp-reg_receiver"/>
</dbReference>
<dbReference type="PROSITE" id="PS50894">
    <property type="entry name" value="HPT"/>
    <property type="match status" value="1"/>
</dbReference>
<protein>
    <recommendedName>
        <fullName evidence="3">histidine kinase</fullName>
        <ecNumber evidence="3">2.7.13.3</ecNumber>
    </recommendedName>
</protein>
<evidence type="ECO:0000256" key="5">
    <source>
        <dbReference type="ARBA" id="ARBA00022553"/>
    </source>
</evidence>
<dbReference type="PANTHER" id="PTHR45339:SF1">
    <property type="entry name" value="HYBRID SIGNAL TRANSDUCTION HISTIDINE KINASE J"/>
    <property type="match status" value="1"/>
</dbReference>
<dbReference type="InterPro" id="IPR036641">
    <property type="entry name" value="HPT_dom_sf"/>
</dbReference>
<evidence type="ECO:0000259" key="18">
    <source>
        <dbReference type="PROSITE" id="PS50894"/>
    </source>
</evidence>
<dbReference type="InterPro" id="IPR036890">
    <property type="entry name" value="HATPase_C_sf"/>
</dbReference>
<keyword evidence="8" id="KW-0808">Transferase</keyword>
<dbReference type="SUPFAM" id="SSF52172">
    <property type="entry name" value="CheY-like"/>
    <property type="match status" value="2"/>
</dbReference>
<dbReference type="InterPro" id="IPR036097">
    <property type="entry name" value="HisK_dim/P_sf"/>
</dbReference>
<evidence type="ECO:0000256" key="13">
    <source>
        <dbReference type="PROSITE-ProRule" id="PRU00110"/>
    </source>
</evidence>
<comment type="caution">
    <text evidence="19">The sequence shown here is derived from an EMBL/GenBank/DDBJ whole genome shotgun (WGS) entry which is preliminary data.</text>
</comment>
<dbReference type="SUPFAM" id="SSF47384">
    <property type="entry name" value="Homodimeric domain of signal transducing histidine kinase"/>
    <property type="match status" value="1"/>
</dbReference>
<dbReference type="PRINTS" id="PR00344">
    <property type="entry name" value="BCTRLSENSOR"/>
</dbReference>
<evidence type="ECO:0000256" key="8">
    <source>
        <dbReference type="ARBA" id="ARBA00022777"/>
    </source>
</evidence>
<keyword evidence="10 15" id="KW-1133">Transmembrane helix</keyword>
<feature type="modified residue" description="4-aspartylphosphate" evidence="14">
    <location>
        <position position="537"/>
    </location>
</feature>
<feature type="domain" description="Response regulatory" evidence="17">
    <location>
        <begin position="632"/>
        <end position="749"/>
    </location>
</feature>
<feature type="domain" description="HPt" evidence="18">
    <location>
        <begin position="792"/>
        <end position="887"/>
    </location>
</feature>
<evidence type="ECO:0000256" key="11">
    <source>
        <dbReference type="ARBA" id="ARBA00023012"/>
    </source>
</evidence>
<comment type="catalytic activity">
    <reaction evidence="1">
        <text>ATP + protein L-histidine = ADP + protein N-phospho-L-histidine.</text>
        <dbReference type="EC" id="2.7.13.3"/>
    </reaction>
</comment>